<gene>
    <name evidence="2" type="ORF">DPM19_30360</name>
</gene>
<evidence type="ECO:0000313" key="3">
    <source>
        <dbReference type="Proteomes" id="UP000251891"/>
    </source>
</evidence>
<dbReference type="InterPro" id="IPR035437">
    <property type="entry name" value="SNase_OB-fold_sf"/>
</dbReference>
<reference evidence="2 3" key="1">
    <citation type="submission" date="2018-06" db="EMBL/GenBank/DDBJ databases">
        <title>Actinomadura craniellae sp. nov. isolated from marine sponge Craniella sp.</title>
        <authorList>
            <person name="Li L."/>
            <person name="Xu Q.H."/>
            <person name="Lin H.W."/>
            <person name="Lu Y.H."/>
        </authorList>
    </citation>
    <scope>NUCLEOTIDE SEQUENCE [LARGE SCALE GENOMIC DNA]</scope>
    <source>
        <strain evidence="2 3">LHW63021</strain>
    </source>
</reference>
<dbReference type="EMBL" id="QLYX01000019">
    <property type="protein sequence ID" value="RAY11329.1"/>
    <property type="molecule type" value="Genomic_DNA"/>
</dbReference>
<protein>
    <submittedName>
        <fullName evidence="2">Nuclease</fullName>
    </submittedName>
</protein>
<dbReference type="InterPro" id="IPR002071">
    <property type="entry name" value="Thermonucl_AS"/>
</dbReference>
<dbReference type="PROSITE" id="PS01123">
    <property type="entry name" value="TNASE_1"/>
    <property type="match status" value="1"/>
</dbReference>
<dbReference type="GO" id="GO:0003676">
    <property type="term" value="F:nucleic acid binding"/>
    <property type="evidence" value="ECO:0007669"/>
    <property type="project" value="InterPro"/>
</dbReference>
<dbReference type="SMART" id="SM00318">
    <property type="entry name" value="SNc"/>
    <property type="match status" value="1"/>
</dbReference>
<dbReference type="AlphaFoldDB" id="A0A365GWX5"/>
<dbReference type="Pfam" id="PF00565">
    <property type="entry name" value="SNase"/>
    <property type="match status" value="1"/>
</dbReference>
<sequence>MSEPSVTLPDVKAVVPLVIALSALIWSLCHTRAGPAPPGAGTPPARAAPPPGAVPVRVVRVVDGDTLVVRWPGGRAGPVRLIGVDAPEPVPAGGAARRALAALAPPGAGLVLAADREPRDAYGRDLRYAWTAGGRFVNAELVRAGHARAMVVPPNERHAALLRHAEATASSRFMGNGGEMTER</sequence>
<dbReference type="Proteomes" id="UP000251891">
    <property type="component" value="Unassembled WGS sequence"/>
</dbReference>
<dbReference type="Gene3D" id="2.40.50.90">
    <property type="match status" value="1"/>
</dbReference>
<accession>A0A365GWX5</accession>
<proteinExistence type="predicted"/>
<dbReference type="SUPFAM" id="SSF50199">
    <property type="entry name" value="Staphylococcal nuclease"/>
    <property type="match status" value="1"/>
</dbReference>
<feature type="domain" description="TNase-like" evidence="1">
    <location>
        <begin position="52"/>
        <end position="179"/>
    </location>
</feature>
<comment type="caution">
    <text evidence="2">The sequence shown here is derived from an EMBL/GenBank/DDBJ whole genome shotgun (WGS) entry which is preliminary data.</text>
</comment>
<evidence type="ECO:0000313" key="2">
    <source>
        <dbReference type="EMBL" id="RAY11329.1"/>
    </source>
</evidence>
<dbReference type="PROSITE" id="PS50830">
    <property type="entry name" value="TNASE_3"/>
    <property type="match status" value="1"/>
</dbReference>
<name>A0A365GWX5_9ACTN</name>
<dbReference type="InterPro" id="IPR016071">
    <property type="entry name" value="Staphylococal_nuclease_OB-fold"/>
</dbReference>
<dbReference type="GO" id="GO:0004518">
    <property type="term" value="F:nuclease activity"/>
    <property type="evidence" value="ECO:0007669"/>
    <property type="project" value="InterPro"/>
</dbReference>
<evidence type="ECO:0000259" key="1">
    <source>
        <dbReference type="PROSITE" id="PS50830"/>
    </source>
</evidence>
<organism evidence="2 3">
    <name type="scientific">Actinomadura craniellae</name>
    <dbReference type="NCBI Taxonomy" id="2231787"/>
    <lineage>
        <taxon>Bacteria</taxon>
        <taxon>Bacillati</taxon>
        <taxon>Actinomycetota</taxon>
        <taxon>Actinomycetes</taxon>
        <taxon>Streptosporangiales</taxon>
        <taxon>Thermomonosporaceae</taxon>
        <taxon>Actinomadura</taxon>
    </lineage>
</organism>
<keyword evidence="3" id="KW-1185">Reference proteome</keyword>